<dbReference type="PANTHER" id="PTHR12998">
    <property type="entry name" value="TRNA:M(4)X MODIFICATION ENZYME TRM13 HOMOLOG"/>
    <property type="match status" value="1"/>
</dbReference>
<feature type="region of interest" description="Disordered" evidence="16">
    <location>
        <begin position="1"/>
        <end position="36"/>
    </location>
</feature>
<dbReference type="EC" id="2.1.1.225" evidence="3 15"/>
<keyword evidence="11 15" id="KW-0862">Zinc</keyword>
<evidence type="ECO:0000256" key="12">
    <source>
        <dbReference type="ARBA" id="ARBA00048165"/>
    </source>
</evidence>
<gene>
    <name evidence="18" type="ORF">K450DRAFT_256104</name>
</gene>
<evidence type="ECO:0000256" key="8">
    <source>
        <dbReference type="ARBA" id="ARBA00022694"/>
    </source>
</evidence>
<keyword evidence="9 15" id="KW-0479">Metal-binding</keyword>
<keyword evidence="6 15" id="KW-0808">Transferase</keyword>
<sequence>MPKEPHMKPTEVAKRSKSKKTKVGDPVPPPPDKPQQCQYWVARKRRYCHLPSKKTNKYCGEHLTEQQKEDIEQDTRVRIPCPFDPRHTVFQDELEVHLKTRCNARPKPSDPWYSLNANCALPLSKEELEFQQSIHSHKHLKAQPWITRVQLQELPKTELRELILKVDRLYKDIVPPIKTKIHFHPSMEKRRAQVKFHKHADQQASLLGHMADKDMLKNKRAAFVEFGAGRGELSHHLKAALNAENGESTFVLIDRKAVRGKFDTVLTGEGGATKVKRINIDIKDLCLSNLDTLKDENGHQKPVIAYSKHLCGSATDLTLKCLENYVEDQKANNNNSHAIPGIIIALCCHQLCRYEMYPNNQFLEDNQISKTDYERICKMTSWAICGQPKALRVTDEGVQIPPEATSVVGIDSDDEVEEHHHVAEEEGDLDDTSAHYSGLDHESREAIGFACKRILDAGRAEFLRQHGFHVELVYYADRKTTLENCALIATHKVDH</sequence>
<reference evidence="18" key="2">
    <citation type="journal article" date="2022" name="Proc. Natl. Acad. Sci. U.S.A.">
        <title>Diploid-dominant life cycles characterize the early evolution of Fungi.</title>
        <authorList>
            <person name="Amses K.R."/>
            <person name="Simmons D.R."/>
            <person name="Longcore J.E."/>
            <person name="Mondo S.J."/>
            <person name="Seto K."/>
            <person name="Jeronimo G.H."/>
            <person name="Bonds A.E."/>
            <person name="Quandt C.A."/>
            <person name="Davis W.J."/>
            <person name="Chang Y."/>
            <person name="Federici B.A."/>
            <person name="Kuo A."/>
            <person name="LaButti K."/>
            <person name="Pangilinan J."/>
            <person name="Andreopoulos W."/>
            <person name="Tritt A."/>
            <person name="Riley R."/>
            <person name="Hundley H."/>
            <person name="Johnson J."/>
            <person name="Lipzen A."/>
            <person name="Barry K."/>
            <person name="Lang B.F."/>
            <person name="Cuomo C.A."/>
            <person name="Buchler N.E."/>
            <person name="Grigoriev I.V."/>
            <person name="Spatafora J.W."/>
            <person name="Stajich J.E."/>
            <person name="James T.Y."/>
        </authorList>
    </citation>
    <scope>NUCLEOTIDE SEQUENCE</scope>
    <source>
        <strain evidence="18">AG</strain>
    </source>
</reference>
<keyword evidence="8 15" id="KW-0819">tRNA processing</keyword>
<dbReference type="InterPro" id="IPR021721">
    <property type="entry name" value="Znf_CCCH-type_TRM13"/>
</dbReference>
<comment type="similarity">
    <text evidence="2 15">Belongs to the methyltransferase TRM13 family.</text>
</comment>
<evidence type="ECO:0000256" key="1">
    <source>
        <dbReference type="ARBA" id="ARBA00002267"/>
    </source>
</evidence>
<evidence type="ECO:0000256" key="14">
    <source>
        <dbReference type="ARBA" id="ARBA00049393"/>
    </source>
</evidence>
<comment type="caution">
    <text evidence="18">The sequence shown here is derived from an EMBL/GenBank/DDBJ whole genome shotgun (WGS) entry which is preliminary data.</text>
</comment>
<evidence type="ECO:0000256" key="13">
    <source>
        <dbReference type="ARBA" id="ARBA00048635"/>
    </source>
</evidence>
<dbReference type="GO" id="GO:0008270">
    <property type="term" value="F:zinc ion binding"/>
    <property type="evidence" value="ECO:0007669"/>
    <property type="project" value="UniProtKB-KW"/>
</dbReference>
<evidence type="ECO:0000256" key="16">
    <source>
        <dbReference type="SAM" id="MobiDB-lite"/>
    </source>
</evidence>
<evidence type="ECO:0000256" key="9">
    <source>
        <dbReference type="ARBA" id="ARBA00022723"/>
    </source>
</evidence>
<reference evidence="18" key="1">
    <citation type="submission" date="2021-06" db="EMBL/GenBank/DDBJ databases">
        <authorList>
            <consortium name="DOE Joint Genome Institute"/>
            <person name="Mondo S.J."/>
            <person name="Amses K.R."/>
            <person name="Simmons D.R."/>
            <person name="Longcore J.E."/>
            <person name="Seto K."/>
            <person name="Alves G.H."/>
            <person name="Bonds A.E."/>
            <person name="Quandt C.A."/>
            <person name="Davis W.J."/>
            <person name="Chang Y."/>
            <person name="Letcher P.M."/>
            <person name="Powell M.J."/>
            <person name="Kuo A."/>
            <person name="Labutti K."/>
            <person name="Pangilinan J."/>
            <person name="Andreopoulos W."/>
            <person name="Tritt A."/>
            <person name="Riley R."/>
            <person name="Hundley H."/>
            <person name="Johnson J."/>
            <person name="Lipzen A."/>
            <person name="Barry K."/>
            <person name="Berbee M.L."/>
            <person name="Buchler N.E."/>
            <person name="Grigoriev I.V."/>
            <person name="Spatafora J.W."/>
            <person name="Stajich J.E."/>
            <person name="James T.Y."/>
        </authorList>
    </citation>
    <scope>NUCLEOTIDE SEQUENCE</scope>
    <source>
        <strain evidence="18">AG</strain>
    </source>
</reference>
<evidence type="ECO:0000256" key="2">
    <source>
        <dbReference type="ARBA" id="ARBA00005265"/>
    </source>
</evidence>
<keyword evidence="10 15" id="KW-0863">Zinc-finger</keyword>
<comment type="catalytic activity">
    <reaction evidence="12 15">
        <text>cytidine(4) in tRNA(Pro) + S-adenosyl-L-methionine = 2'-O-methylcytidine(4) in tRNA(Pro) + S-adenosyl-L-homocysteine + H(+)</text>
        <dbReference type="Rhea" id="RHEA:32767"/>
        <dbReference type="Rhea" id="RHEA-COMP:10397"/>
        <dbReference type="Rhea" id="RHEA-COMP:10398"/>
        <dbReference type="ChEBI" id="CHEBI:15378"/>
        <dbReference type="ChEBI" id="CHEBI:57856"/>
        <dbReference type="ChEBI" id="CHEBI:59789"/>
        <dbReference type="ChEBI" id="CHEBI:74495"/>
        <dbReference type="ChEBI" id="CHEBI:82748"/>
        <dbReference type="EC" id="2.1.1.225"/>
    </reaction>
</comment>
<keyword evidence="19" id="KW-1185">Reference proteome</keyword>
<evidence type="ECO:0000256" key="11">
    <source>
        <dbReference type="ARBA" id="ARBA00022833"/>
    </source>
</evidence>
<evidence type="ECO:0000256" key="7">
    <source>
        <dbReference type="ARBA" id="ARBA00022691"/>
    </source>
</evidence>
<feature type="compositionally biased region" description="Basic and acidic residues" evidence="16">
    <location>
        <begin position="1"/>
        <end position="14"/>
    </location>
</feature>
<keyword evidence="7 15" id="KW-0949">S-adenosyl-L-methionine</keyword>
<dbReference type="AlphaFoldDB" id="A0AAD5HA96"/>
<evidence type="ECO:0000256" key="5">
    <source>
        <dbReference type="ARBA" id="ARBA00022603"/>
    </source>
</evidence>
<organism evidence="18 19">
    <name type="scientific">Umbelopsis ramanniana AG</name>
    <dbReference type="NCBI Taxonomy" id="1314678"/>
    <lineage>
        <taxon>Eukaryota</taxon>
        <taxon>Fungi</taxon>
        <taxon>Fungi incertae sedis</taxon>
        <taxon>Mucoromycota</taxon>
        <taxon>Mucoromycotina</taxon>
        <taxon>Umbelopsidomycetes</taxon>
        <taxon>Umbelopsidales</taxon>
        <taxon>Umbelopsidaceae</taxon>
        <taxon>Umbelopsis</taxon>
    </lineage>
</organism>
<proteinExistence type="inferred from homology"/>
<keyword evidence="5 15" id="KW-0489">Methyltransferase</keyword>
<evidence type="ECO:0000256" key="15">
    <source>
        <dbReference type="RuleBase" id="RU367103"/>
    </source>
</evidence>
<accession>A0AAD5HA96</accession>
<evidence type="ECO:0000256" key="6">
    <source>
        <dbReference type="ARBA" id="ARBA00022679"/>
    </source>
</evidence>
<dbReference type="Pfam" id="PF05206">
    <property type="entry name" value="TRM13"/>
    <property type="match status" value="1"/>
</dbReference>
<evidence type="ECO:0000313" key="18">
    <source>
        <dbReference type="EMBL" id="KAI8576662.1"/>
    </source>
</evidence>
<dbReference type="GO" id="GO:0030488">
    <property type="term" value="P:tRNA methylation"/>
    <property type="evidence" value="ECO:0007669"/>
    <property type="project" value="InterPro"/>
</dbReference>
<dbReference type="RefSeq" id="XP_051441666.1">
    <property type="nucleotide sequence ID" value="XM_051591448.1"/>
</dbReference>
<protein>
    <recommendedName>
        <fullName evidence="4 15">tRNA:m(4)X modification enzyme TRM13</fullName>
        <ecNumber evidence="3 15">2.1.1.225</ecNumber>
    </recommendedName>
</protein>
<evidence type="ECO:0000256" key="10">
    <source>
        <dbReference type="ARBA" id="ARBA00022771"/>
    </source>
</evidence>
<evidence type="ECO:0000259" key="17">
    <source>
        <dbReference type="PROSITE" id="PS51800"/>
    </source>
</evidence>
<evidence type="ECO:0000313" key="19">
    <source>
        <dbReference type="Proteomes" id="UP001206595"/>
    </source>
</evidence>
<comment type="catalytic activity">
    <reaction evidence="13 15">
        <text>cytidine(4) in tRNA(Gly)(GCC) + S-adenosyl-L-methionine = 2'-O-methylcytidine(4) in tRNA(Gly)(GCC) + S-adenosyl-L-homocysteine + H(+)</text>
        <dbReference type="Rhea" id="RHEA:43192"/>
        <dbReference type="Rhea" id="RHEA-COMP:10399"/>
        <dbReference type="Rhea" id="RHEA-COMP:10400"/>
        <dbReference type="ChEBI" id="CHEBI:15378"/>
        <dbReference type="ChEBI" id="CHEBI:57856"/>
        <dbReference type="ChEBI" id="CHEBI:59789"/>
        <dbReference type="ChEBI" id="CHEBI:74495"/>
        <dbReference type="ChEBI" id="CHEBI:82748"/>
        <dbReference type="EC" id="2.1.1.225"/>
    </reaction>
</comment>
<evidence type="ECO:0000256" key="4">
    <source>
        <dbReference type="ARBA" id="ARBA00015883"/>
    </source>
</evidence>
<feature type="domain" description="CHHC U11-48K-type" evidence="17">
    <location>
        <begin position="78"/>
        <end position="105"/>
    </location>
</feature>
<dbReference type="Pfam" id="PF05253">
    <property type="entry name" value="zf-U11-48K"/>
    <property type="match status" value="1"/>
</dbReference>
<dbReference type="InterPro" id="IPR039044">
    <property type="entry name" value="Trm13"/>
</dbReference>
<name>A0AAD5HA96_UMBRA</name>
<comment type="function">
    <text evidence="1 15">tRNA methylase which 2'-O-methylates cytidine(4) in tRNA(Pro) and tRNA(Gly)(GCC), and adenosine(4) in tRNA(His).</text>
</comment>
<evidence type="ECO:0000256" key="3">
    <source>
        <dbReference type="ARBA" id="ARBA00012810"/>
    </source>
</evidence>
<comment type="catalytic activity">
    <reaction evidence="14 15">
        <text>adenosine(4) in tRNA(His) + S-adenosyl-L-methionine = 2'-O-methyladenosine(4) in tRNA(His) + S-adenosyl-L-homocysteine + H(+)</text>
        <dbReference type="Rhea" id="RHEA:43196"/>
        <dbReference type="Rhea" id="RHEA-COMP:10401"/>
        <dbReference type="Rhea" id="RHEA-COMP:10402"/>
        <dbReference type="ChEBI" id="CHEBI:15378"/>
        <dbReference type="ChEBI" id="CHEBI:57856"/>
        <dbReference type="ChEBI" id="CHEBI:59789"/>
        <dbReference type="ChEBI" id="CHEBI:74411"/>
        <dbReference type="ChEBI" id="CHEBI:74477"/>
        <dbReference type="EC" id="2.1.1.225"/>
    </reaction>
</comment>
<dbReference type="Pfam" id="PF11722">
    <property type="entry name" value="zf-TRM13_CCCH"/>
    <property type="match status" value="1"/>
</dbReference>
<dbReference type="Proteomes" id="UP001206595">
    <property type="component" value="Unassembled WGS sequence"/>
</dbReference>
<dbReference type="GO" id="GO:0106050">
    <property type="term" value="F:tRNA 2'-O-methyltransferase activity"/>
    <property type="evidence" value="ECO:0007669"/>
    <property type="project" value="UniProtKB-UniRule"/>
</dbReference>
<dbReference type="InterPro" id="IPR022776">
    <property type="entry name" value="TRM13/UPF0224_CHHC_Znf_dom"/>
</dbReference>
<dbReference type="EMBL" id="MU620952">
    <property type="protein sequence ID" value="KAI8576662.1"/>
    <property type="molecule type" value="Genomic_DNA"/>
</dbReference>
<dbReference type="PROSITE" id="PS51800">
    <property type="entry name" value="ZF_CHHC_U11_48K"/>
    <property type="match status" value="1"/>
</dbReference>
<dbReference type="InterPro" id="IPR007871">
    <property type="entry name" value="Methyltransferase_TRM13"/>
</dbReference>
<dbReference type="GeneID" id="75916791"/>
<dbReference type="PANTHER" id="PTHR12998:SF0">
    <property type="entry name" value="TRNA:M(4)X MODIFICATION ENZYME TRM13 HOMOLOG"/>
    <property type="match status" value="1"/>
</dbReference>